<sequence>MQAQGESGRHSLQAFISGLEGLSTEDVRAVMAQLQDMGAREKGHMVASHREHIALDSHAAATERGNAAGSHAAANENGNAAGSHAAANENGNAAGSHAADNENGNVAGSHAAATEVGDAAIEGLAQLGHFLSKHEHEAGGIATGVLEIDAEGRVAIKAQEGGSEVDESGELPAPSIGEREMQAAVEKGEPPPDRVPRSRASRAVSRFDRKRVFTALDSCRSLLTETIQKDTSAVTKIASITRSPKALRKGDEKSAPGEPFKEWSVATAHLRPHESAAAIALRQLGHTHGAAILSVIPPNLAAQMLMLYADGGPKEMSQVLVEMKQMNEYSAMLLLKALGAKTQEAIYGEMETLQMADLRAELFLLTQAQFIEGAPLSEALQVMSTLDSTTAASLLASMSDGTMRVMMDGMSEYELERMHKPIVCDLSVNKAGRLLDALARNPADRERAVQMATEMDPERRAAVIAQMSAGAAAAVVAALPEPEGKQLLLALPGRQGLDILGELAENHPEKFAEVKKSLGVEGLALLKQRANPQAQQQGAAAGEGSTDVSVQAKLPPMITKWLALTKHPDRAQVETLFGNAVMEAGPELQQILGTAVKSRDVKDKWHFNIDAALRGRTKVMEREPSLEEAERLKALTNVPNLGELSLEKDYLLQHESLQRACATLSQHGQNKVVEAVHASDTALAGQYHAVTRAHKELAEVQHNLHLADVPVWQQKLAINNVDLALQRMSDAASAMHSNLKMLATTAIVDLTAMLRANYVSTGVSSEGVSEFLQGLLDPASLKMVSNIEGISALASQACSFLRKKYDVQCMLAEIQYDNEFDVDDIDDLSTYDDNVFHVLVSAPAFPEAVVGQYLPQVFDSDPYIVANTATEMESKDRRTVPIMKDSIGGDEQEAGSREVYGVISIKSAGAANDENSKAKSTDLAFMIDGLGSAINQVLRQEAAAEEKRHGQLLAQFVRRFRALPDANAAQDKDETAASGGEEEGWAKSVDNIAWLGTQKRSLEKQIKTKTFMHMISELKRYSSVSPAVVGVVASIMMFVDRSDFLEEMLARGLPLDFPEMMRQLWNFTRQSLVMPKSSEKQGLLDKMISHTFKHDSVAQDFFEHFQNRFTREQVKKASRLANLLMDWLIVIVEASRTHSTKEAIEKQHPAEASPDQAQSMNAIPAIPVKQASKVQPGSGRESTFKNAKPQASRSVLNAV</sequence>
<name>A0AAE0ETQ8_9CHLO</name>
<feature type="compositionally biased region" description="Basic and acidic residues" evidence="1">
    <location>
        <begin position="1140"/>
        <end position="1149"/>
    </location>
</feature>
<feature type="compositionally biased region" description="Polar residues" evidence="1">
    <location>
        <begin position="1172"/>
        <end position="1199"/>
    </location>
</feature>
<feature type="compositionally biased region" description="Low complexity" evidence="1">
    <location>
        <begin position="65"/>
        <end position="98"/>
    </location>
</feature>
<accession>A0AAE0ETQ8</accession>
<keyword evidence="3" id="KW-1185">Reference proteome</keyword>
<gene>
    <name evidence="2" type="ORF">CYMTET_49605</name>
</gene>
<feature type="region of interest" description="Disordered" evidence="1">
    <location>
        <begin position="1140"/>
        <end position="1199"/>
    </location>
</feature>
<evidence type="ECO:0000313" key="3">
    <source>
        <dbReference type="Proteomes" id="UP001190700"/>
    </source>
</evidence>
<feature type="compositionally biased region" description="Basic and acidic residues" evidence="1">
    <location>
        <begin position="182"/>
        <end position="196"/>
    </location>
</feature>
<dbReference type="AlphaFoldDB" id="A0AAE0ETQ8"/>
<reference evidence="2 3" key="1">
    <citation type="journal article" date="2015" name="Genome Biol. Evol.">
        <title>Comparative Genomics of a Bacterivorous Green Alga Reveals Evolutionary Causalities and Consequences of Phago-Mixotrophic Mode of Nutrition.</title>
        <authorList>
            <person name="Burns J.A."/>
            <person name="Paasch A."/>
            <person name="Narechania A."/>
            <person name="Kim E."/>
        </authorList>
    </citation>
    <scope>NUCLEOTIDE SEQUENCE [LARGE SCALE GENOMIC DNA]</scope>
    <source>
        <strain evidence="2 3">PLY_AMNH</strain>
    </source>
</reference>
<dbReference type="Proteomes" id="UP001190700">
    <property type="component" value="Unassembled WGS sequence"/>
</dbReference>
<proteinExistence type="predicted"/>
<feature type="region of interest" description="Disordered" evidence="1">
    <location>
        <begin position="182"/>
        <end position="202"/>
    </location>
</feature>
<feature type="region of interest" description="Disordered" evidence="1">
    <location>
        <begin position="62"/>
        <end position="110"/>
    </location>
</feature>
<evidence type="ECO:0000313" key="2">
    <source>
        <dbReference type="EMBL" id="KAK3240563.1"/>
    </source>
</evidence>
<protein>
    <submittedName>
        <fullName evidence="2">Uncharacterized protein</fullName>
    </submittedName>
</protein>
<dbReference type="EMBL" id="LGRX02033605">
    <property type="protein sequence ID" value="KAK3240563.1"/>
    <property type="molecule type" value="Genomic_DNA"/>
</dbReference>
<dbReference type="SUPFAM" id="SSF158791">
    <property type="entry name" value="MgtE N-terminal domain-like"/>
    <property type="match status" value="1"/>
</dbReference>
<organism evidence="2 3">
    <name type="scientific">Cymbomonas tetramitiformis</name>
    <dbReference type="NCBI Taxonomy" id="36881"/>
    <lineage>
        <taxon>Eukaryota</taxon>
        <taxon>Viridiplantae</taxon>
        <taxon>Chlorophyta</taxon>
        <taxon>Pyramimonadophyceae</taxon>
        <taxon>Pyramimonadales</taxon>
        <taxon>Pyramimonadaceae</taxon>
        <taxon>Cymbomonas</taxon>
    </lineage>
</organism>
<evidence type="ECO:0000256" key="1">
    <source>
        <dbReference type="SAM" id="MobiDB-lite"/>
    </source>
</evidence>
<comment type="caution">
    <text evidence="2">The sequence shown here is derived from an EMBL/GenBank/DDBJ whole genome shotgun (WGS) entry which is preliminary data.</text>
</comment>